<name>A0A9N9E1P6_9GLOM</name>
<evidence type="ECO:0000313" key="1">
    <source>
        <dbReference type="EMBL" id="CAG8657389.1"/>
    </source>
</evidence>
<comment type="caution">
    <text evidence="1">The sequence shown here is derived from an EMBL/GenBank/DDBJ whole genome shotgun (WGS) entry which is preliminary data.</text>
</comment>
<sequence length="88" mass="10610">MADLEHRFIGIRDLAYALIPKLKPHDVQVYIDMKLNDVVIRHLEKYRYQNYQFINDAKENYKPKFVELNHFSVFPHPRCKDEETSTSQ</sequence>
<gene>
    <name evidence="1" type="ORF">RFULGI_LOCUS8710</name>
</gene>
<feature type="non-terminal residue" evidence="1">
    <location>
        <position position="88"/>
    </location>
</feature>
<organism evidence="1 2">
    <name type="scientific">Racocetra fulgida</name>
    <dbReference type="NCBI Taxonomy" id="60492"/>
    <lineage>
        <taxon>Eukaryota</taxon>
        <taxon>Fungi</taxon>
        <taxon>Fungi incertae sedis</taxon>
        <taxon>Mucoromycota</taxon>
        <taxon>Glomeromycotina</taxon>
        <taxon>Glomeromycetes</taxon>
        <taxon>Diversisporales</taxon>
        <taxon>Gigasporaceae</taxon>
        <taxon>Racocetra</taxon>
    </lineage>
</organism>
<dbReference type="AlphaFoldDB" id="A0A9N9E1P6"/>
<accession>A0A9N9E1P6</accession>
<keyword evidence="2" id="KW-1185">Reference proteome</keyword>
<protein>
    <submittedName>
        <fullName evidence="1">19528_t:CDS:1</fullName>
    </submittedName>
</protein>
<dbReference type="OrthoDB" id="2469235at2759"/>
<dbReference type="Proteomes" id="UP000789396">
    <property type="component" value="Unassembled WGS sequence"/>
</dbReference>
<dbReference type="EMBL" id="CAJVPZ010014407">
    <property type="protein sequence ID" value="CAG8657389.1"/>
    <property type="molecule type" value="Genomic_DNA"/>
</dbReference>
<proteinExistence type="predicted"/>
<evidence type="ECO:0000313" key="2">
    <source>
        <dbReference type="Proteomes" id="UP000789396"/>
    </source>
</evidence>
<reference evidence="1" key="1">
    <citation type="submission" date="2021-06" db="EMBL/GenBank/DDBJ databases">
        <authorList>
            <person name="Kallberg Y."/>
            <person name="Tangrot J."/>
            <person name="Rosling A."/>
        </authorList>
    </citation>
    <scope>NUCLEOTIDE SEQUENCE</scope>
    <source>
        <strain evidence="1">IN212</strain>
    </source>
</reference>